<reference evidence="2" key="1">
    <citation type="journal article" date="2019" name="Int. J. Syst. Evol. Microbiol.">
        <title>The Global Catalogue of Microorganisms (GCM) 10K type strain sequencing project: providing services to taxonomists for standard genome sequencing and annotation.</title>
        <authorList>
            <consortium name="The Broad Institute Genomics Platform"/>
            <consortium name="The Broad Institute Genome Sequencing Center for Infectious Disease"/>
            <person name="Wu L."/>
            <person name="Ma J."/>
        </authorList>
    </citation>
    <scope>NUCLEOTIDE SEQUENCE [LARGE SCALE GENOMIC DNA]</scope>
    <source>
        <strain evidence="2">JCM 17705</strain>
    </source>
</reference>
<dbReference type="EMBL" id="BAABFT010000002">
    <property type="protein sequence ID" value="GAA4313409.1"/>
    <property type="molecule type" value="Genomic_DNA"/>
</dbReference>
<proteinExistence type="predicted"/>
<protein>
    <recommendedName>
        <fullName evidence="3">Peptidase U49-like protein</fullName>
    </recommendedName>
</protein>
<accession>A0ABP8FY72</accession>
<comment type="caution">
    <text evidence="1">The sequence shown here is derived from an EMBL/GenBank/DDBJ whole genome shotgun (WGS) entry which is preliminary data.</text>
</comment>
<keyword evidence="2" id="KW-1185">Reference proteome</keyword>
<dbReference type="Proteomes" id="UP001500582">
    <property type="component" value="Unassembled WGS sequence"/>
</dbReference>
<organism evidence="1 2">
    <name type="scientific">Mucilaginibacter gynuensis</name>
    <dbReference type="NCBI Taxonomy" id="1302236"/>
    <lineage>
        <taxon>Bacteria</taxon>
        <taxon>Pseudomonadati</taxon>
        <taxon>Bacteroidota</taxon>
        <taxon>Sphingobacteriia</taxon>
        <taxon>Sphingobacteriales</taxon>
        <taxon>Sphingobacteriaceae</taxon>
        <taxon>Mucilaginibacter</taxon>
    </lineage>
</organism>
<gene>
    <name evidence="1" type="ORF">GCM10023149_09160</name>
</gene>
<sequence length="380" mass="44531">MDKYQDAFNNAMSQYGGLFNNYTDENGFRYLVFLRQLRESLRFCLICARVSDKVNIYLDFVNNMALNAVVAKGGKDEEHKDVYYIGVYIGCVYILENILYRFFSHPGLFEVIGDPKVEIIPEKISDAEITDANFIRKLPLDLQKVYPRDMMRAEHANKFVLIALKYLINHELGHIMMGHCSWLKQKNGMSSGLTMYDISHIPDAEIITYHSFEFDADNWALMTFAWELEELEFFIATGVERLAPIPVHFDRIYREYIAPIWMIAFSVSLLNRLQGTANNFNENRNKLHPSPITRQQIWIRSLMYFYTGGMEDFDPPEFFTALEAMNYVEVCLANISKKAFRSDYFDMVFSSENRIYINELILHFQKVKWELEGFNYVNLA</sequence>
<name>A0ABP8FY72_9SPHI</name>
<evidence type="ECO:0000313" key="2">
    <source>
        <dbReference type="Proteomes" id="UP001500582"/>
    </source>
</evidence>
<evidence type="ECO:0008006" key="3">
    <source>
        <dbReference type="Google" id="ProtNLM"/>
    </source>
</evidence>
<evidence type="ECO:0000313" key="1">
    <source>
        <dbReference type="EMBL" id="GAA4313409.1"/>
    </source>
</evidence>